<keyword evidence="1" id="KW-0645">Protease</keyword>
<evidence type="ECO:0000313" key="2">
    <source>
        <dbReference type="Proteomes" id="UP001375743"/>
    </source>
</evidence>
<dbReference type="PANTHER" id="PTHR10443">
    <property type="entry name" value="MICROSOMAL DIPEPTIDASE"/>
    <property type="match status" value="1"/>
</dbReference>
<evidence type="ECO:0000313" key="1">
    <source>
        <dbReference type="EMBL" id="MEK0085719.1"/>
    </source>
</evidence>
<sequence>MPNPIAVFDGHNDTLLRLFQEKLPLTSFVEGSGAGHIDLPRARAGGFKGGLFACFVPSVRPAGAGLPTGVRGYTAEGRTPSLEHAQRVTFALAARLRRLERAGALSVCRSVADIRAAMTAGRLAAVFHIEGAEAIDPELEALEVLHAAGLRSLGPVWSRPNVFGHGVPFRFPSSPDTGPGLTEAGKALVRACNELGIVVDLSHLNEQGFWDVAKLSTAPLVASHSNAHALCPASRNLTDRQLDAIRESGGLVGLNFAAGFLRPDGRDDPDVPLDVLADHLDRLVDRLGIDGVALGSDFDGCTVPVAIRDAAGLPRLFDHLRARGWDEPSLAKLAHENWLRVLERTWGG</sequence>
<gene>
    <name evidence="1" type="ORF">U1T56_21410</name>
</gene>
<dbReference type="Gene3D" id="3.20.20.140">
    <property type="entry name" value="Metal-dependent hydrolases"/>
    <property type="match status" value="1"/>
</dbReference>
<keyword evidence="2" id="KW-1185">Reference proteome</keyword>
<keyword evidence="1" id="KW-0224">Dipeptidase</keyword>
<dbReference type="PANTHER" id="PTHR10443:SF12">
    <property type="entry name" value="DIPEPTIDASE"/>
    <property type="match status" value="1"/>
</dbReference>
<dbReference type="EMBL" id="JBBLZC010000033">
    <property type="protein sequence ID" value="MEK0085719.1"/>
    <property type="molecule type" value="Genomic_DNA"/>
</dbReference>
<name>A0ABU8XXD1_9PROT</name>
<dbReference type="InterPro" id="IPR032466">
    <property type="entry name" value="Metal_Hydrolase"/>
</dbReference>
<dbReference type="Pfam" id="PF01244">
    <property type="entry name" value="Peptidase_M19"/>
    <property type="match status" value="1"/>
</dbReference>
<dbReference type="Proteomes" id="UP001375743">
    <property type="component" value="Unassembled WGS sequence"/>
</dbReference>
<organism evidence="1 2">
    <name type="scientific">Benzoatithermus flavus</name>
    <dbReference type="NCBI Taxonomy" id="3108223"/>
    <lineage>
        <taxon>Bacteria</taxon>
        <taxon>Pseudomonadati</taxon>
        <taxon>Pseudomonadota</taxon>
        <taxon>Alphaproteobacteria</taxon>
        <taxon>Geminicoccales</taxon>
        <taxon>Geminicoccaceae</taxon>
        <taxon>Benzoatithermus</taxon>
    </lineage>
</organism>
<reference evidence="1 2" key="1">
    <citation type="submission" date="2024-01" db="EMBL/GenBank/DDBJ databases">
        <title>Multi-omics insights into the function and evolution of sodium benzoate biodegradation pathways in Benzoatithermus flavus gen. nov., sp. nov. from hot spring.</title>
        <authorList>
            <person name="Hu C.-J."/>
            <person name="Li W.-J."/>
        </authorList>
    </citation>
    <scope>NUCLEOTIDE SEQUENCE [LARGE SCALE GENOMIC DNA]</scope>
    <source>
        <strain evidence="1 2">SYSU G07066</strain>
    </source>
</reference>
<dbReference type="InterPro" id="IPR008257">
    <property type="entry name" value="Pept_M19"/>
</dbReference>
<accession>A0ABU8XXD1</accession>
<dbReference type="CDD" id="cd01301">
    <property type="entry name" value="rDP_like"/>
    <property type="match status" value="1"/>
</dbReference>
<dbReference type="SUPFAM" id="SSF51556">
    <property type="entry name" value="Metallo-dependent hydrolases"/>
    <property type="match status" value="1"/>
</dbReference>
<dbReference type="GO" id="GO:0016805">
    <property type="term" value="F:dipeptidase activity"/>
    <property type="evidence" value="ECO:0007669"/>
    <property type="project" value="UniProtKB-KW"/>
</dbReference>
<dbReference type="PROSITE" id="PS51365">
    <property type="entry name" value="RENAL_DIPEPTIDASE_2"/>
    <property type="match status" value="1"/>
</dbReference>
<dbReference type="EC" id="3.4.13.19" evidence="1"/>
<proteinExistence type="predicted"/>
<comment type="caution">
    <text evidence="1">The sequence shown here is derived from an EMBL/GenBank/DDBJ whole genome shotgun (WGS) entry which is preliminary data.</text>
</comment>
<keyword evidence="1" id="KW-0378">Hydrolase</keyword>
<dbReference type="RefSeq" id="WP_418161569.1">
    <property type="nucleotide sequence ID" value="NZ_JBBLZC010000033.1"/>
</dbReference>
<protein>
    <submittedName>
        <fullName evidence="1">Dipeptidase</fullName>
        <ecNumber evidence="1">3.4.13.19</ecNumber>
    </submittedName>
</protein>